<feature type="transmembrane region" description="Helical" evidence="1">
    <location>
        <begin position="260"/>
        <end position="281"/>
    </location>
</feature>
<keyword evidence="1" id="KW-0812">Transmembrane</keyword>
<comment type="caution">
    <text evidence="2">The sequence shown here is derived from an EMBL/GenBank/DDBJ whole genome shotgun (WGS) entry which is preliminary data.</text>
</comment>
<dbReference type="AlphaFoldDB" id="A0A8H7XM39"/>
<organism evidence="2">
    <name type="scientific">Psilocybe cubensis</name>
    <name type="common">Psychedelic mushroom</name>
    <name type="synonym">Stropharia cubensis</name>
    <dbReference type="NCBI Taxonomy" id="181762"/>
    <lineage>
        <taxon>Eukaryota</taxon>
        <taxon>Fungi</taxon>
        <taxon>Dikarya</taxon>
        <taxon>Basidiomycota</taxon>
        <taxon>Agaricomycotina</taxon>
        <taxon>Agaricomycetes</taxon>
        <taxon>Agaricomycetidae</taxon>
        <taxon>Agaricales</taxon>
        <taxon>Agaricineae</taxon>
        <taxon>Strophariaceae</taxon>
        <taxon>Psilocybe</taxon>
    </lineage>
</organism>
<dbReference type="EMBL" id="JAFIQS010000012">
    <property type="protein sequence ID" value="KAG5164095.1"/>
    <property type="molecule type" value="Genomic_DNA"/>
</dbReference>
<feature type="transmembrane region" description="Helical" evidence="1">
    <location>
        <begin position="184"/>
        <end position="204"/>
    </location>
</feature>
<feature type="transmembrane region" description="Helical" evidence="1">
    <location>
        <begin position="113"/>
        <end position="131"/>
    </location>
</feature>
<evidence type="ECO:0000256" key="1">
    <source>
        <dbReference type="SAM" id="Phobius"/>
    </source>
</evidence>
<sequence length="357" mass="38934">MSTSNGVPVGIQDVISASLNSTLGLNFLMGIYTTVYVGTIARFTVCKRTAVPGNSIVLLTITTLYILCFIEVVLQWYFLDRLVLINTNTENSIYWGALGGLQSTWGTRFLNDFCFYALFVVSDGLLIWRCYHVWGRSIIAIIIPSLLLLTELALSAAATIFDALFDNGDKKASDILADDRIEAALPFVQLATAVTTTLLMAYRIHYASRSTRNTYRQKFTRVTTVIVESAAVYSLVMLVLAIITALPLSFTSSEGPVYIALYYVQAVAVILAGLAPTVLVARIALMDSSSPTVVSESRPAVFTHVDPIKFRSMPSSENFDGSGVISIRTDIVSSGLVEEVSMPVMELKRLSKATSSV</sequence>
<accession>A0A8H7XM39</accession>
<keyword evidence="1" id="KW-0472">Membrane</keyword>
<feature type="transmembrane region" description="Helical" evidence="1">
    <location>
        <begin position="225"/>
        <end position="248"/>
    </location>
</feature>
<keyword evidence="1" id="KW-1133">Transmembrane helix</keyword>
<reference evidence="2" key="1">
    <citation type="submission" date="2021-02" db="EMBL/GenBank/DDBJ databases">
        <title>Psilocybe cubensis genome.</title>
        <authorList>
            <person name="Mckernan K.J."/>
            <person name="Crawford S."/>
            <person name="Trippe A."/>
            <person name="Kane L.T."/>
            <person name="Mclaughlin S."/>
        </authorList>
    </citation>
    <scope>NUCLEOTIDE SEQUENCE [LARGE SCALE GENOMIC DNA]</scope>
    <source>
        <strain evidence="2">MGC-MH-2018</strain>
    </source>
</reference>
<feature type="transmembrane region" description="Helical" evidence="1">
    <location>
        <begin position="23"/>
        <end position="44"/>
    </location>
</feature>
<name>A0A8H7XM39_PSICU</name>
<protein>
    <submittedName>
        <fullName evidence="2">Uncharacterized protein</fullName>
    </submittedName>
</protein>
<feature type="transmembrane region" description="Helical" evidence="1">
    <location>
        <begin position="56"/>
        <end position="78"/>
    </location>
</feature>
<gene>
    <name evidence="2" type="ORF">JR316_010586</name>
</gene>
<proteinExistence type="predicted"/>
<feature type="transmembrane region" description="Helical" evidence="1">
    <location>
        <begin position="138"/>
        <end position="164"/>
    </location>
</feature>
<evidence type="ECO:0000313" key="2">
    <source>
        <dbReference type="EMBL" id="KAG5164095.1"/>
    </source>
</evidence>